<evidence type="ECO:0000256" key="7">
    <source>
        <dbReference type="ARBA" id="ARBA00023295"/>
    </source>
</evidence>
<dbReference type="PROSITE" id="PS00448">
    <property type="entry name" value="CLOS_CELLULOSOME_RPT"/>
    <property type="match status" value="1"/>
</dbReference>
<dbReference type="PROSITE" id="PS00659">
    <property type="entry name" value="GLYCOSYL_HYDROL_F5"/>
    <property type="match status" value="1"/>
</dbReference>
<dbReference type="SUPFAM" id="SSF63446">
    <property type="entry name" value="Type I dockerin domain"/>
    <property type="match status" value="1"/>
</dbReference>
<dbReference type="Pfam" id="PF00404">
    <property type="entry name" value="Dockerin_1"/>
    <property type="match status" value="1"/>
</dbReference>
<dbReference type="SUPFAM" id="SSF49785">
    <property type="entry name" value="Galactose-binding domain-like"/>
    <property type="match status" value="1"/>
</dbReference>
<evidence type="ECO:0000313" key="10">
    <source>
        <dbReference type="EMBL" id="QNU67685.1"/>
    </source>
</evidence>
<evidence type="ECO:0000256" key="6">
    <source>
        <dbReference type="ARBA" id="ARBA00023277"/>
    </source>
</evidence>
<dbReference type="Pfam" id="PF03425">
    <property type="entry name" value="CBM_11"/>
    <property type="match status" value="1"/>
</dbReference>
<dbReference type="Pfam" id="PF00150">
    <property type="entry name" value="Cellulase"/>
    <property type="match status" value="1"/>
</dbReference>
<dbReference type="Proteomes" id="UP000306409">
    <property type="component" value="Chromosome"/>
</dbReference>
<dbReference type="InterPro" id="IPR001547">
    <property type="entry name" value="Glyco_hydro_5"/>
</dbReference>
<evidence type="ECO:0000256" key="5">
    <source>
        <dbReference type="ARBA" id="ARBA00023001"/>
    </source>
</evidence>
<reference evidence="10 11" key="1">
    <citation type="submission" date="2020-09" db="EMBL/GenBank/DDBJ databases">
        <title>Characterization and genome sequencing of Ruminiclostridium sp. nov. MA18.</title>
        <authorList>
            <person name="Rettenmaier R."/>
            <person name="Kowollik M.-L."/>
            <person name="Liebl W."/>
            <person name="Zverlov V."/>
        </authorList>
    </citation>
    <scope>NUCLEOTIDE SEQUENCE [LARGE SCALE GENOMIC DNA]</scope>
    <source>
        <strain evidence="10 11">MA18</strain>
    </source>
</reference>
<comment type="similarity">
    <text evidence="9">Belongs to the glycosyl hydrolase 5 (cellulase A) family.</text>
</comment>
<keyword evidence="11" id="KW-1185">Reference proteome</keyword>
<dbReference type="GO" id="GO:0008810">
    <property type="term" value="F:cellulase activity"/>
    <property type="evidence" value="ECO:0007669"/>
    <property type="project" value="UniProtKB-EC"/>
</dbReference>
<dbReference type="InterPro" id="IPR036439">
    <property type="entry name" value="Dockerin_dom_sf"/>
</dbReference>
<keyword evidence="5" id="KW-0136">Cellulose degradation</keyword>
<organism evidence="10 11">
    <name type="scientific">Ruminiclostridium herbifermentans</name>
    <dbReference type="NCBI Taxonomy" id="2488810"/>
    <lineage>
        <taxon>Bacteria</taxon>
        <taxon>Bacillati</taxon>
        <taxon>Bacillota</taxon>
        <taxon>Clostridia</taxon>
        <taxon>Eubacteriales</taxon>
        <taxon>Oscillospiraceae</taxon>
        <taxon>Ruminiclostridium</taxon>
    </lineage>
</organism>
<dbReference type="PANTHER" id="PTHR31297">
    <property type="entry name" value="GLUCAN ENDO-1,6-BETA-GLUCOSIDASE B"/>
    <property type="match status" value="1"/>
</dbReference>
<dbReference type="AlphaFoldDB" id="A0A4V6ENL8"/>
<evidence type="ECO:0000256" key="2">
    <source>
        <dbReference type="ARBA" id="ARBA00012601"/>
    </source>
</evidence>
<dbReference type="GO" id="GO:0005576">
    <property type="term" value="C:extracellular region"/>
    <property type="evidence" value="ECO:0007669"/>
    <property type="project" value="TreeGrafter"/>
</dbReference>
<dbReference type="GO" id="GO:0008422">
    <property type="term" value="F:beta-glucosidase activity"/>
    <property type="evidence" value="ECO:0007669"/>
    <property type="project" value="TreeGrafter"/>
</dbReference>
<evidence type="ECO:0000256" key="9">
    <source>
        <dbReference type="RuleBase" id="RU361153"/>
    </source>
</evidence>
<dbReference type="Gene3D" id="3.20.20.80">
    <property type="entry name" value="Glycosidases"/>
    <property type="match status" value="1"/>
</dbReference>
<keyword evidence="3" id="KW-0732">Signal</keyword>
<evidence type="ECO:0000256" key="3">
    <source>
        <dbReference type="ARBA" id="ARBA00022729"/>
    </source>
</evidence>
<name>A0A4V6ENL8_9FIRM</name>
<dbReference type="InterPro" id="IPR005087">
    <property type="entry name" value="CBM11"/>
</dbReference>
<keyword evidence="8" id="KW-0624">Polysaccharide degradation</keyword>
<dbReference type="OrthoDB" id="9800475at2"/>
<dbReference type="PROSITE" id="PS00018">
    <property type="entry name" value="EF_HAND_1"/>
    <property type="match status" value="1"/>
</dbReference>
<evidence type="ECO:0000256" key="1">
    <source>
        <dbReference type="ARBA" id="ARBA00000966"/>
    </source>
</evidence>
<dbReference type="SUPFAM" id="SSF51445">
    <property type="entry name" value="(Trans)glycosidases"/>
    <property type="match status" value="1"/>
</dbReference>
<dbReference type="InterPro" id="IPR016134">
    <property type="entry name" value="Dockerin_dom"/>
</dbReference>
<dbReference type="Gene3D" id="2.60.120.430">
    <property type="entry name" value="Galactose-binding lectin"/>
    <property type="match status" value="1"/>
</dbReference>
<dbReference type="InterPro" id="IPR002105">
    <property type="entry name" value="Dockerin_1_rpt"/>
</dbReference>
<keyword evidence="7 9" id="KW-0326">Glycosidase</keyword>
<dbReference type="InterPro" id="IPR050386">
    <property type="entry name" value="Glycosyl_hydrolase_5"/>
</dbReference>
<dbReference type="InterPro" id="IPR008979">
    <property type="entry name" value="Galactose-bd-like_sf"/>
</dbReference>
<comment type="catalytic activity">
    <reaction evidence="1">
        <text>Endohydrolysis of (1-&gt;4)-beta-D-glucosidic linkages in cellulose, lichenin and cereal beta-D-glucans.</text>
        <dbReference type="EC" id="3.2.1.4"/>
    </reaction>
</comment>
<dbReference type="EMBL" id="CP061336">
    <property type="protein sequence ID" value="QNU67685.1"/>
    <property type="molecule type" value="Genomic_DNA"/>
</dbReference>
<dbReference type="EC" id="3.2.1.4" evidence="2"/>
<dbReference type="GO" id="GO:0030245">
    <property type="term" value="P:cellulose catabolic process"/>
    <property type="evidence" value="ECO:0007669"/>
    <property type="project" value="UniProtKB-KW"/>
</dbReference>
<dbReference type="InterPro" id="IPR018087">
    <property type="entry name" value="Glyco_hydro_5_CS"/>
</dbReference>
<protein>
    <recommendedName>
        <fullName evidence="2">cellulase</fullName>
        <ecNumber evidence="2">3.2.1.4</ecNumber>
    </recommendedName>
</protein>
<keyword evidence="4 9" id="KW-0378">Hydrolase</keyword>
<evidence type="ECO:0000256" key="4">
    <source>
        <dbReference type="ARBA" id="ARBA00022801"/>
    </source>
</evidence>
<dbReference type="InterPro" id="IPR018247">
    <property type="entry name" value="EF_Hand_1_Ca_BS"/>
</dbReference>
<dbReference type="Gene3D" id="1.10.1330.10">
    <property type="entry name" value="Dockerin domain"/>
    <property type="match status" value="1"/>
</dbReference>
<dbReference type="InterPro" id="IPR017853">
    <property type="entry name" value="GH"/>
</dbReference>
<evidence type="ECO:0000313" key="11">
    <source>
        <dbReference type="Proteomes" id="UP000306409"/>
    </source>
</evidence>
<dbReference type="CDD" id="cd14256">
    <property type="entry name" value="Dockerin_I"/>
    <property type="match status" value="1"/>
</dbReference>
<sequence length="584" mass="66149">MKKILALIIACSIIMSLFPMTTYAATSPQDMVKKMGIGMNLGNTFDAPTEGSWSKAAQEYYFDDFKQAGFKHVRIPIRWDLHTLTNSPYTIDKSFLDRIETVIDWSLSRGFVTVINSHHDTWIMENYNQNIARFEKIWEQIAERFKGKSENLLFEILNEPNGNITDSQINDMNRRILSIIRKTNPTRNVIIGSGFWNSYNTLSLLEIPNDPNLIATFHYYDPYSFTHQWQGTWGTKNDMDAINMVFKQVKKWSEKNNIPIYLGEYGVMGHSDRNSAIKWWDFVSDQATSYGFASAAWDNGVFGSVDNDMAFYNRDTRKFDQPILNAIMTTGTTYEWTPPAEEEPDPPHEPATPAYGEELVEDFEGALQWSAYSGVNATASCKLSSGKSGNGLEITYAGSSNGYWGVVDNKHRNLDWEKWQKISFDIKASNTNEIRLLIAEQSKIEGEDGEHWVYVLKPSTNWTTVEIPFSAFTRRIDYQPPAQDNSATFDVYKVGSLHFMYANGNSGTLYIDNIKLVGLPEGSQEGKLGDVNSDGNVDALDFALLKKYLLDSSNSINKNNADINLDGEINSIDFAKLKMMLLGN</sequence>
<dbReference type="GO" id="GO:0009986">
    <property type="term" value="C:cell surface"/>
    <property type="evidence" value="ECO:0007669"/>
    <property type="project" value="TreeGrafter"/>
</dbReference>
<keyword evidence="6" id="KW-0119">Carbohydrate metabolism</keyword>
<dbReference type="PROSITE" id="PS51766">
    <property type="entry name" value="DOCKERIN"/>
    <property type="match status" value="1"/>
</dbReference>
<gene>
    <name evidence="10" type="ORF">EHE19_004220</name>
</gene>
<evidence type="ECO:0000256" key="8">
    <source>
        <dbReference type="ARBA" id="ARBA00023326"/>
    </source>
</evidence>
<dbReference type="PANTHER" id="PTHR31297:SF17">
    <property type="entry name" value="ENDOGLUCANASE"/>
    <property type="match status" value="1"/>
</dbReference>
<dbReference type="KEGG" id="rher:EHE19_004220"/>
<proteinExistence type="inferred from homology"/>
<accession>A0A4V6ENL8</accession>
<dbReference type="RefSeq" id="WP_137698039.1">
    <property type="nucleotide sequence ID" value="NZ_CP061336.1"/>
</dbReference>